<name>A0A6A6UQV5_9PEZI</name>
<feature type="compositionally biased region" description="Polar residues" evidence="16">
    <location>
        <begin position="1"/>
        <end position="13"/>
    </location>
</feature>
<dbReference type="SMART" id="SM00487">
    <property type="entry name" value="DEXDc"/>
    <property type="match status" value="1"/>
</dbReference>
<evidence type="ECO:0000256" key="14">
    <source>
        <dbReference type="ARBA" id="ARBA00023242"/>
    </source>
</evidence>
<dbReference type="InterPro" id="IPR003892">
    <property type="entry name" value="CUE"/>
</dbReference>
<organism evidence="20 21">
    <name type="scientific">Microthyrium microscopicum</name>
    <dbReference type="NCBI Taxonomy" id="703497"/>
    <lineage>
        <taxon>Eukaryota</taxon>
        <taxon>Fungi</taxon>
        <taxon>Dikarya</taxon>
        <taxon>Ascomycota</taxon>
        <taxon>Pezizomycotina</taxon>
        <taxon>Dothideomycetes</taxon>
        <taxon>Dothideomycetes incertae sedis</taxon>
        <taxon>Microthyriales</taxon>
        <taxon>Microthyriaceae</taxon>
        <taxon>Microthyrium</taxon>
    </lineage>
</organism>
<keyword evidence="9" id="KW-0347">Helicase</keyword>
<dbReference type="InterPro" id="IPR049730">
    <property type="entry name" value="SNF2/RAD54-like_C"/>
</dbReference>
<feature type="compositionally biased region" description="Polar residues" evidence="16">
    <location>
        <begin position="306"/>
        <end position="326"/>
    </location>
</feature>
<dbReference type="GO" id="GO:0003678">
    <property type="term" value="F:DNA helicase activity"/>
    <property type="evidence" value="ECO:0007669"/>
    <property type="project" value="UniProtKB-EC"/>
</dbReference>
<feature type="compositionally biased region" description="Acidic residues" evidence="16">
    <location>
        <begin position="338"/>
        <end position="353"/>
    </location>
</feature>
<evidence type="ECO:0000256" key="15">
    <source>
        <dbReference type="ARBA" id="ARBA00048432"/>
    </source>
</evidence>
<dbReference type="Pfam" id="PF00271">
    <property type="entry name" value="Helicase_C"/>
    <property type="match status" value="1"/>
</dbReference>
<dbReference type="Gene3D" id="3.40.50.300">
    <property type="entry name" value="P-loop containing nucleotide triphosphate hydrolases"/>
    <property type="match status" value="1"/>
</dbReference>
<keyword evidence="8" id="KW-0378">Hydrolase</keyword>
<keyword evidence="11" id="KW-0156">Chromatin regulator</keyword>
<feature type="domain" description="Helicase ATP-binding" evidence="18">
    <location>
        <begin position="519"/>
        <end position="691"/>
    </location>
</feature>
<dbReference type="PROSITE" id="PS51192">
    <property type="entry name" value="HELICASE_ATP_BIND_1"/>
    <property type="match status" value="1"/>
</dbReference>
<evidence type="ECO:0000256" key="12">
    <source>
        <dbReference type="ARBA" id="ARBA00023125"/>
    </source>
</evidence>
<proteinExistence type="inferred from homology"/>
<evidence type="ECO:0000313" key="21">
    <source>
        <dbReference type="Proteomes" id="UP000799302"/>
    </source>
</evidence>
<reference evidence="20" key="1">
    <citation type="journal article" date="2020" name="Stud. Mycol.">
        <title>101 Dothideomycetes genomes: a test case for predicting lifestyles and emergence of pathogens.</title>
        <authorList>
            <person name="Haridas S."/>
            <person name="Albert R."/>
            <person name="Binder M."/>
            <person name="Bloem J."/>
            <person name="Labutti K."/>
            <person name="Salamov A."/>
            <person name="Andreopoulos B."/>
            <person name="Baker S."/>
            <person name="Barry K."/>
            <person name="Bills G."/>
            <person name="Bluhm B."/>
            <person name="Cannon C."/>
            <person name="Castanera R."/>
            <person name="Culley D."/>
            <person name="Daum C."/>
            <person name="Ezra D."/>
            <person name="Gonzalez J."/>
            <person name="Henrissat B."/>
            <person name="Kuo A."/>
            <person name="Liang C."/>
            <person name="Lipzen A."/>
            <person name="Lutzoni F."/>
            <person name="Magnuson J."/>
            <person name="Mondo S."/>
            <person name="Nolan M."/>
            <person name="Ohm R."/>
            <person name="Pangilinan J."/>
            <person name="Park H.-J."/>
            <person name="Ramirez L."/>
            <person name="Alfaro M."/>
            <person name="Sun H."/>
            <person name="Tritt A."/>
            <person name="Yoshinaga Y."/>
            <person name="Zwiers L.-H."/>
            <person name="Turgeon B."/>
            <person name="Goodwin S."/>
            <person name="Spatafora J."/>
            <person name="Crous P."/>
            <person name="Grigoriev I."/>
        </authorList>
    </citation>
    <scope>NUCLEOTIDE SEQUENCE</scope>
    <source>
        <strain evidence="20">CBS 115976</strain>
    </source>
</reference>
<evidence type="ECO:0000256" key="10">
    <source>
        <dbReference type="ARBA" id="ARBA00022840"/>
    </source>
</evidence>
<protein>
    <recommendedName>
        <fullName evidence="4">DNA helicase</fullName>
        <ecNumber evidence="4">3.6.4.12</ecNumber>
    </recommendedName>
</protein>
<feature type="domain" description="CUE" evidence="17">
    <location>
        <begin position="192"/>
        <end position="235"/>
    </location>
</feature>
<feature type="compositionally biased region" description="Low complexity" evidence="16">
    <location>
        <begin position="63"/>
        <end position="76"/>
    </location>
</feature>
<dbReference type="Proteomes" id="UP000799302">
    <property type="component" value="Unassembled WGS sequence"/>
</dbReference>
<dbReference type="GO" id="GO:0043130">
    <property type="term" value="F:ubiquitin binding"/>
    <property type="evidence" value="ECO:0007669"/>
    <property type="project" value="InterPro"/>
</dbReference>
<feature type="compositionally biased region" description="Polar residues" evidence="16">
    <location>
        <begin position="77"/>
        <end position="86"/>
    </location>
</feature>
<evidence type="ECO:0000259" key="18">
    <source>
        <dbReference type="PROSITE" id="PS51192"/>
    </source>
</evidence>
<dbReference type="PANTHER" id="PTHR10799">
    <property type="entry name" value="SNF2/RAD54 HELICASE FAMILY"/>
    <property type="match status" value="1"/>
</dbReference>
<dbReference type="SUPFAM" id="SSF52540">
    <property type="entry name" value="P-loop containing nucleoside triphosphate hydrolases"/>
    <property type="match status" value="2"/>
</dbReference>
<dbReference type="GO" id="GO:0006281">
    <property type="term" value="P:DNA repair"/>
    <property type="evidence" value="ECO:0007669"/>
    <property type="project" value="UniProtKB-KW"/>
</dbReference>
<dbReference type="SMART" id="SM00490">
    <property type="entry name" value="HELICc"/>
    <property type="match status" value="1"/>
</dbReference>
<dbReference type="CDD" id="cd18793">
    <property type="entry name" value="SF2_C_SNF"/>
    <property type="match status" value="1"/>
</dbReference>
<evidence type="ECO:0000256" key="9">
    <source>
        <dbReference type="ARBA" id="ARBA00022806"/>
    </source>
</evidence>
<dbReference type="GO" id="GO:0140658">
    <property type="term" value="F:ATP-dependent chromatin remodeler activity"/>
    <property type="evidence" value="ECO:0007669"/>
    <property type="project" value="UniProtKB-ARBA"/>
</dbReference>
<dbReference type="FunFam" id="3.40.50.10810:FF:000014">
    <property type="entry name" value="SWI/SNF-related matrix-associated actin-dependent regulator of chromatin subfamily A containing DEAD/H box 1"/>
    <property type="match status" value="1"/>
</dbReference>
<evidence type="ECO:0000256" key="1">
    <source>
        <dbReference type="ARBA" id="ARBA00004123"/>
    </source>
</evidence>
<feature type="domain" description="Helicase C-terminal" evidence="19">
    <location>
        <begin position="876"/>
        <end position="1042"/>
    </location>
</feature>
<keyword evidence="13" id="KW-0234">DNA repair</keyword>
<comment type="subcellular location">
    <subcellularLocation>
        <location evidence="2">Chromosome</location>
    </subcellularLocation>
    <subcellularLocation>
        <location evidence="1">Nucleus</location>
    </subcellularLocation>
</comment>
<keyword evidence="12" id="KW-0238">DNA-binding</keyword>
<evidence type="ECO:0000256" key="5">
    <source>
        <dbReference type="ARBA" id="ARBA00022454"/>
    </source>
</evidence>
<evidence type="ECO:0000256" key="13">
    <source>
        <dbReference type="ARBA" id="ARBA00023204"/>
    </source>
</evidence>
<dbReference type="AlphaFoldDB" id="A0A6A6UQV5"/>
<evidence type="ECO:0000259" key="19">
    <source>
        <dbReference type="PROSITE" id="PS51194"/>
    </source>
</evidence>
<feature type="region of interest" description="Disordered" evidence="16">
    <location>
        <begin position="146"/>
        <end position="191"/>
    </location>
</feature>
<dbReference type="EC" id="3.6.4.12" evidence="4"/>
<dbReference type="GO" id="GO:0005634">
    <property type="term" value="C:nucleus"/>
    <property type="evidence" value="ECO:0007669"/>
    <property type="project" value="UniProtKB-SubCell"/>
</dbReference>
<feature type="compositionally biased region" description="Basic and acidic residues" evidence="16">
    <location>
        <begin position="1049"/>
        <end position="1092"/>
    </location>
</feature>
<accession>A0A6A6UQV5</accession>
<dbReference type="Gene3D" id="3.40.50.10810">
    <property type="entry name" value="Tandem AAA-ATPase domain"/>
    <property type="match status" value="1"/>
</dbReference>
<dbReference type="GO" id="GO:0005524">
    <property type="term" value="F:ATP binding"/>
    <property type="evidence" value="ECO:0007669"/>
    <property type="project" value="UniProtKB-KW"/>
</dbReference>
<evidence type="ECO:0000256" key="8">
    <source>
        <dbReference type="ARBA" id="ARBA00022801"/>
    </source>
</evidence>
<keyword evidence="10" id="KW-0067">ATP-binding</keyword>
<evidence type="ECO:0000256" key="6">
    <source>
        <dbReference type="ARBA" id="ARBA00022741"/>
    </source>
</evidence>
<evidence type="ECO:0000256" key="16">
    <source>
        <dbReference type="SAM" id="MobiDB-lite"/>
    </source>
</evidence>
<gene>
    <name evidence="20" type="ORF">BT63DRAFT_419948</name>
</gene>
<comment type="catalytic activity">
    <reaction evidence="15">
        <text>ATP + H2O = ADP + phosphate + H(+)</text>
        <dbReference type="Rhea" id="RHEA:13065"/>
        <dbReference type="ChEBI" id="CHEBI:15377"/>
        <dbReference type="ChEBI" id="CHEBI:15378"/>
        <dbReference type="ChEBI" id="CHEBI:30616"/>
        <dbReference type="ChEBI" id="CHEBI:43474"/>
        <dbReference type="ChEBI" id="CHEBI:456216"/>
        <dbReference type="EC" id="3.6.4.12"/>
    </reaction>
    <physiologicalReaction direction="left-to-right" evidence="15">
        <dbReference type="Rhea" id="RHEA:13066"/>
    </physiologicalReaction>
</comment>
<evidence type="ECO:0000256" key="2">
    <source>
        <dbReference type="ARBA" id="ARBA00004286"/>
    </source>
</evidence>
<feature type="compositionally biased region" description="Polar residues" evidence="16">
    <location>
        <begin position="37"/>
        <end position="48"/>
    </location>
</feature>
<dbReference type="EMBL" id="MU004230">
    <property type="protein sequence ID" value="KAF2674665.1"/>
    <property type="molecule type" value="Genomic_DNA"/>
</dbReference>
<dbReference type="Pfam" id="PF00176">
    <property type="entry name" value="SNF2-rel_dom"/>
    <property type="match status" value="1"/>
</dbReference>
<dbReference type="PROSITE" id="PS51140">
    <property type="entry name" value="CUE"/>
    <property type="match status" value="1"/>
</dbReference>
<dbReference type="InterPro" id="IPR027417">
    <property type="entry name" value="P-loop_NTPase"/>
</dbReference>
<dbReference type="InterPro" id="IPR038718">
    <property type="entry name" value="SNF2-like_sf"/>
</dbReference>
<dbReference type="GO" id="GO:0005694">
    <property type="term" value="C:chromosome"/>
    <property type="evidence" value="ECO:0007669"/>
    <property type="project" value="UniProtKB-SubCell"/>
</dbReference>
<keyword evidence="6" id="KW-0547">Nucleotide-binding</keyword>
<evidence type="ECO:0000313" key="20">
    <source>
        <dbReference type="EMBL" id="KAF2674665.1"/>
    </source>
</evidence>
<keyword evidence="7" id="KW-0227">DNA damage</keyword>
<keyword evidence="14" id="KW-0539">Nucleus</keyword>
<evidence type="ECO:0000256" key="4">
    <source>
        <dbReference type="ARBA" id="ARBA00012551"/>
    </source>
</evidence>
<evidence type="ECO:0000256" key="11">
    <source>
        <dbReference type="ARBA" id="ARBA00022853"/>
    </source>
</evidence>
<dbReference type="GO" id="GO:0016787">
    <property type="term" value="F:hydrolase activity"/>
    <property type="evidence" value="ECO:0007669"/>
    <property type="project" value="UniProtKB-KW"/>
</dbReference>
<keyword evidence="5" id="KW-0158">Chromosome</keyword>
<dbReference type="OrthoDB" id="5857104at2759"/>
<keyword evidence="21" id="KW-1185">Reference proteome</keyword>
<dbReference type="InterPro" id="IPR001650">
    <property type="entry name" value="Helicase_C-like"/>
</dbReference>
<evidence type="ECO:0000259" key="17">
    <source>
        <dbReference type="PROSITE" id="PS51140"/>
    </source>
</evidence>
<evidence type="ECO:0000256" key="7">
    <source>
        <dbReference type="ARBA" id="ARBA00022763"/>
    </source>
</evidence>
<feature type="region of interest" description="Disordered" evidence="16">
    <location>
        <begin position="301"/>
        <end position="358"/>
    </location>
</feature>
<dbReference type="GO" id="GO:0003677">
    <property type="term" value="F:DNA binding"/>
    <property type="evidence" value="ECO:0007669"/>
    <property type="project" value="UniProtKB-KW"/>
</dbReference>
<feature type="region of interest" description="Disordered" evidence="16">
    <location>
        <begin position="1049"/>
        <end position="1108"/>
    </location>
</feature>
<sequence length="1126" mass="127566">MSPTFDPILSSSPPAAKRITTPERSSPALIPDPVTSPRENTFMTQPTQLLPPRESSPPQVLVPATSPTRPSPAAARNNQSLAQNGVFNRMAPPGTYLNVATQNSQRNPVILDSDDEDERVMISDPEDELSRSNIPAAKMTSLSQYTYSPTVSSIPRKRPSDDGSSQEEPFTFKHQKRTPNVPPPTSGVQQVDKARKIESIKNVFPHLTNLQIIDYLQKRHWNVSDAVSYIASLDDPNAPQPSSRVVDLTQSSDDKAIVKGVARTKTNMPPSKFHQQDNKASIAQKYGQVGKQVQNKRRLIKKPQRQETAYSSDTEVAAPQQLQQKQKIVLPRDISDASPEEDEAEETEAEESEVQQSDNGSLLNFFNTCNAKDLADLAISTEEIAELIITARPFRNLDQVALVKEAAVPGNGKGRRGKGPKAVGEKVLNVCEQMWDGLNAIDALVKHCNELGKRVKDRMDRVGLHSNEKEINATEFGTDSGIGTPNASPVKPKHMLQPANMSKEMKMKAHQIVGLNWLNIMHSLNISGILADDMGLGKTCQVISFLSHLLQKAEENDEDMGNHLIIVPGSTLENWLREFERFSPEIKTFPYHGSQAERSDMQEQVEKGEVEFDVVITTYDMAQNKHDQPFLRKLKPRTVIFDEGHMLKNKNSQRYQQLLRINTPWRLLLTGTPLQNNLQELVSILGFIMPDVFRQHEEDLEYIFKHKAKTTDNDKNSVLLSAQRIDRAREMMAPFILRRKKDQVLKDLPKKISRVEYCGMTDNQALVHKDFVEIHEEAIRKRKAGEVGSMRNYLMDRRKAAIHPLLFRYHYTNDWIAKVHKKIPAKGKYRGWSALKFEEEMSWWSDFQIHQVCQEVPALEKHVLTNEWMDSGKVDKLLELLTKYDKEGGRTLVFSQFTKVLDILESVFWTKDIKFCRIDGDTPIAARQDWVDTFTNDESYKVFLLSTRSAGHGINLPCANKVVIFDSSFNPQDDVQAENRAHRIGQTREVEVVRLITKGSIEEQIHALGQSKLAMEDAVTADQGKANKLEDEGIELVEKMLEGEQDSKLALKSEEMKSDEKQEDVKDEDVKKEDVKKEDVKDEDVKKEDVKKEKSKKKDVKKEVKNEDVKDMFMKGMKKAGIKMKA</sequence>
<dbReference type="PROSITE" id="PS51194">
    <property type="entry name" value="HELICASE_CTER"/>
    <property type="match status" value="1"/>
</dbReference>
<comment type="similarity">
    <text evidence="3">Belongs to the SNF2/RAD54 helicase family.</text>
</comment>
<dbReference type="InterPro" id="IPR014001">
    <property type="entry name" value="Helicase_ATP-bd"/>
</dbReference>
<feature type="region of interest" description="Disordered" evidence="16">
    <location>
        <begin position="1"/>
        <end position="89"/>
    </location>
</feature>
<dbReference type="InterPro" id="IPR000330">
    <property type="entry name" value="SNF2_N"/>
</dbReference>
<evidence type="ECO:0000256" key="3">
    <source>
        <dbReference type="ARBA" id="ARBA00007025"/>
    </source>
</evidence>